<keyword evidence="3" id="KW-0687">Ribonucleoprotein</keyword>
<keyword evidence="2 7" id="KW-0689">Ribosomal protein</keyword>
<name>A0AAE1GRJ3_9NEOP</name>
<dbReference type="EMBL" id="JAHWGI010000027">
    <property type="protein sequence ID" value="KAK3908007.1"/>
    <property type="molecule type" value="Genomic_DNA"/>
</dbReference>
<evidence type="ECO:0000313" key="7">
    <source>
        <dbReference type="EMBL" id="KAK3908007.1"/>
    </source>
</evidence>
<dbReference type="Pfam" id="PF01196">
    <property type="entry name" value="Ribosomal_L17"/>
    <property type="match status" value="1"/>
</dbReference>
<evidence type="ECO:0000256" key="6">
    <source>
        <dbReference type="SAM" id="MobiDB-lite"/>
    </source>
</evidence>
<proteinExistence type="inferred from homology"/>
<dbReference type="InterPro" id="IPR000456">
    <property type="entry name" value="Ribosomal_bL17"/>
</dbReference>
<dbReference type="InterPro" id="IPR036373">
    <property type="entry name" value="Ribosomal_bL17_sf"/>
</dbReference>
<dbReference type="Proteomes" id="UP001219518">
    <property type="component" value="Unassembled WGS sequence"/>
</dbReference>
<protein>
    <recommendedName>
        <fullName evidence="4">Large ribosomal subunit protein bL17m</fullName>
    </recommendedName>
    <alternativeName>
        <fullName evidence="5">39S ribosomal protein L17, mitochondrial</fullName>
    </alternativeName>
</protein>
<evidence type="ECO:0000256" key="5">
    <source>
        <dbReference type="ARBA" id="ARBA00035413"/>
    </source>
</evidence>
<gene>
    <name evidence="7" type="ORF">KUF71_003139</name>
</gene>
<dbReference type="SUPFAM" id="SSF64263">
    <property type="entry name" value="Prokaryotic ribosomal protein L17"/>
    <property type="match status" value="1"/>
</dbReference>
<dbReference type="PANTHER" id="PTHR14413">
    <property type="entry name" value="RIBOSOMAL PROTEIN L17"/>
    <property type="match status" value="1"/>
</dbReference>
<evidence type="ECO:0000256" key="1">
    <source>
        <dbReference type="ARBA" id="ARBA00008777"/>
    </source>
</evidence>
<evidence type="ECO:0000256" key="3">
    <source>
        <dbReference type="ARBA" id="ARBA00023274"/>
    </source>
</evidence>
<dbReference type="FunFam" id="3.90.1030.10:FF:000009">
    <property type="entry name" value="39S ribosomal protein L17, mitochondrial"/>
    <property type="match status" value="1"/>
</dbReference>
<dbReference type="Gene3D" id="3.90.1030.10">
    <property type="entry name" value="Ribosomal protein L17"/>
    <property type="match status" value="1"/>
</dbReference>
<evidence type="ECO:0000256" key="2">
    <source>
        <dbReference type="ARBA" id="ARBA00022980"/>
    </source>
</evidence>
<sequence>MRMNNKPVPLRPLIHYADLSKLVSRLKIPVHWHVKKLRGGEIPGPEGRLLKLRKSVTALIKYERIEMDYYPAEEARGYAERLISEAVRHGPQCPETMEMADWWLEEKQLIHKLFKVLVPRYQHYPSSFTNFYRAPFWYFSDGFQSQLNEKYPDREINETIPAFRTVSYPKGLLELKGNPYPPIFRTNVTNPRSIQNVLLSSAKDFFKSQPPKDTKDSKAEVSNAENSSNTDFVPVEPNSEGNVKEFSK</sequence>
<accession>A0AAE1GRJ3</accession>
<dbReference type="GO" id="GO:0003735">
    <property type="term" value="F:structural constituent of ribosome"/>
    <property type="evidence" value="ECO:0007669"/>
    <property type="project" value="InterPro"/>
</dbReference>
<keyword evidence="8" id="KW-1185">Reference proteome</keyword>
<comment type="caution">
    <text evidence="7">The sequence shown here is derived from an EMBL/GenBank/DDBJ whole genome shotgun (WGS) entry which is preliminary data.</text>
</comment>
<evidence type="ECO:0000313" key="8">
    <source>
        <dbReference type="Proteomes" id="UP001219518"/>
    </source>
</evidence>
<dbReference type="PANTHER" id="PTHR14413:SF16">
    <property type="entry name" value="LARGE RIBOSOMAL SUBUNIT PROTEIN BL17M"/>
    <property type="match status" value="1"/>
</dbReference>
<organism evidence="7 8">
    <name type="scientific">Frankliniella fusca</name>
    <dbReference type="NCBI Taxonomy" id="407009"/>
    <lineage>
        <taxon>Eukaryota</taxon>
        <taxon>Metazoa</taxon>
        <taxon>Ecdysozoa</taxon>
        <taxon>Arthropoda</taxon>
        <taxon>Hexapoda</taxon>
        <taxon>Insecta</taxon>
        <taxon>Pterygota</taxon>
        <taxon>Neoptera</taxon>
        <taxon>Paraneoptera</taxon>
        <taxon>Thysanoptera</taxon>
        <taxon>Terebrantia</taxon>
        <taxon>Thripoidea</taxon>
        <taxon>Thripidae</taxon>
        <taxon>Frankliniella</taxon>
    </lineage>
</organism>
<evidence type="ECO:0000256" key="4">
    <source>
        <dbReference type="ARBA" id="ARBA00035290"/>
    </source>
</evidence>
<feature type="compositionally biased region" description="Basic and acidic residues" evidence="6">
    <location>
        <begin position="206"/>
        <end position="219"/>
    </location>
</feature>
<dbReference type="AlphaFoldDB" id="A0AAE1GRJ3"/>
<feature type="region of interest" description="Disordered" evidence="6">
    <location>
        <begin position="206"/>
        <end position="248"/>
    </location>
</feature>
<dbReference type="GO" id="GO:0005762">
    <property type="term" value="C:mitochondrial large ribosomal subunit"/>
    <property type="evidence" value="ECO:0007669"/>
    <property type="project" value="TreeGrafter"/>
</dbReference>
<comment type="similarity">
    <text evidence="1">Belongs to the bacterial ribosomal protein bL17 family.</text>
</comment>
<reference evidence="7" key="2">
    <citation type="journal article" date="2023" name="BMC Genomics">
        <title>Pest status, molecular evolution, and epigenetic factors derived from the genome assembly of Frankliniella fusca, a thysanopteran phytovirus vector.</title>
        <authorList>
            <person name="Catto M.A."/>
            <person name="Labadie P.E."/>
            <person name="Jacobson A.L."/>
            <person name="Kennedy G.G."/>
            <person name="Srinivasan R."/>
            <person name="Hunt B.G."/>
        </authorList>
    </citation>
    <scope>NUCLEOTIDE SEQUENCE</scope>
    <source>
        <strain evidence="7">PL_HMW_Pooled</strain>
    </source>
</reference>
<dbReference type="GO" id="GO:0006412">
    <property type="term" value="P:translation"/>
    <property type="evidence" value="ECO:0007669"/>
    <property type="project" value="InterPro"/>
</dbReference>
<reference evidence="7" key="1">
    <citation type="submission" date="2021-07" db="EMBL/GenBank/DDBJ databases">
        <authorList>
            <person name="Catto M.A."/>
            <person name="Jacobson A."/>
            <person name="Kennedy G."/>
            <person name="Labadie P."/>
            <person name="Hunt B.G."/>
            <person name="Srinivasan R."/>
        </authorList>
    </citation>
    <scope>NUCLEOTIDE SEQUENCE</scope>
    <source>
        <strain evidence="7">PL_HMW_Pooled</strain>
        <tissue evidence="7">Head</tissue>
    </source>
</reference>